<evidence type="ECO:0000313" key="3">
    <source>
        <dbReference type="Proteomes" id="UP001549146"/>
    </source>
</evidence>
<dbReference type="InterPro" id="IPR016032">
    <property type="entry name" value="Sig_transdc_resp-reg_C-effctor"/>
</dbReference>
<protein>
    <recommendedName>
        <fullName evidence="4">Regulatory protein, luxR family</fullName>
    </recommendedName>
</protein>
<dbReference type="InterPro" id="IPR011990">
    <property type="entry name" value="TPR-like_helical_dom_sf"/>
</dbReference>
<proteinExistence type="predicted"/>
<keyword evidence="1" id="KW-1133">Transmembrane helix</keyword>
<evidence type="ECO:0008006" key="4">
    <source>
        <dbReference type="Google" id="ProtNLM"/>
    </source>
</evidence>
<comment type="caution">
    <text evidence="2">The sequence shown here is derived from an EMBL/GenBank/DDBJ whole genome shotgun (WGS) entry which is preliminary data.</text>
</comment>
<gene>
    <name evidence="2" type="ORF">ABID46_002282</name>
</gene>
<dbReference type="SUPFAM" id="SSF48452">
    <property type="entry name" value="TPR-like"/>
    <property type="match status" value="1"/>
</dbReference>
<feature type="transmembrane region" description="Helical" evidence="1">
    <location>
        <begin position="338"/>
        <end position="361"/>
    </location>
</feature>
<reference evidence="2 3" key="1">
    <citation type="submission" date="2024-06" db="EMBL/GenBank/DDBJ databases">
        <title>Genomic Encyclopedia of Type Strains, Phase IV (KMG-IV): sequencing the most valuable type-strain genomes for metagenomic binning, comparative biology and taxonomic classification.</title>
        <authorList>
            <person name="Goeker M."/>
        </authorList>
    </citation>
    <scope>NUCLEOTIDE SEQUENCE [LARGE SCALE GENOMIC DNA]</scope>
    <source>
        <strain evidence="2 3">DSM 29388</strain>
    </source>
</reference>
<keyword evidence="1" id="KW-0812">Transmembrane</keyword>
<evidence type="ECO:0000313" key="2">
    <source>
        <dbReference type="EMBL" id="MET3732692.1"/>
    </source>
</evidence>
<accession>A0ABV2LYT0</accession>
<dbReference type="Proteomes" id="UP001549146">
    <property type="component" value="Unassembled WGS sequence"/>
</dbReference>
<keyword evidence="3" id="KW-1185">Reference proteome</keyword>
<dbReference type="SUPFAM" id="SSF46894">
    <property type="entry name" value="C-terminal effector domain of the bipartite response regulators"/>
    <property type="match status" value="1"/>
</dbReference>
<organism evidence="2 3">
    <name type="scientific">Moheibacter stercoris</name>
    <dbReference type="NCBI Taxonomy" id="1628251"/>
    <lineage>
        <taxon>Bacteria</taxon>
        <taxon>Pseudomonadati</taxon>
        <taxon>Bacteroidota</taxon>
        <taxon>Flavobacteriia</taxon>
        <taxon>Flavobacteriales</taxon>
        <taxon>Weeksellaceae</taxon>
        <taxon>Moheibacter</taxon>
    </lineage>
</organism>
<evidence type="ECO:0000256" key="1">
    <source>
        <dbReference type="SAM" id="Phobius"/>
    </source>
</evidence>
<dbReference type="EMBL" id="JBEPMO010000017">
    <property type="protein sequence ID" value="MET3732692.1"/>
    <property type="molecule type" value="Genomic_DNA"/>
</dbReference>
<keyword evidence="1" id="KW-0472">Membrane</keyword>
<dbReference type="RefSeq" id="WP_354510155.1">
    <property type="nucleotide sequence ID" value="NZ_JBEPMO010000017.1"/>
</dbReference>
<name>A0ABV2LYT0_9FLAO</name>
<sequence length="486" mass="57215">MQLVNFPNKLKIRFILLFLLIVNFGNAQNRILEIDQLTVKAAEENYKYNYSKSVEFALKAYQLSLKKSYPIGLVESQYELAYAHYGMGKYGEGLEFLNNITQTNNSTLEKNDQLYLKFTELKGKILLWIGFKEKSKDEFLQFLKLSSYIEDENLRNHKELKAYSLLGINVEDDSTKYYSLKAISYQKKIKDSKEFILPYVNLARYYLKRENNLDSATYFNQLASKIAIETNSRYLFLTSLQDAELEYQKGNFDKAQIKAKSALRLAKEQNRGLEILEAYQLISDNYAQQNLYKEQSFYLKKYIEVNDSIRNDLRSDLFSEIVSMETEIINQQRKTQKIFTVMMIAFLILIVCLAFLGYRSLKHKRKAKRNKEIILTKDIEVKNLQLKLEKDHEVDLLDIAQNNPKEFPARFSEIHKEFIDKLLKIEPNLVASEITFCAYLKLKFSTKDIANIMYVTPKAIQNRKNRIRKKLNIPSEEDIYVWFNKL</sequence>